<dbReference type="EMBL" id="KN831980">
    <property type="protein sequence ID" value="KIO02835.1"/>
    <property type="molecule type" value="Genomic_DNA"/>
</dbReference>
<evidence type="ECO:0000256" key="1">
    <source>
        <dbReference type="SAM" id="MobiDB-lite"/>
    </source>
</evidence>
<feature type="compositionally biased region" description="Polar residues" evidence="1">
    <location>
        <begin position="53"/>
        <end position="70"/>
    </location>
</feature>
<dbReference type="AlphaFoldDB" id="A0A0C3NPR4"/>
<protein>
    <submittedName>
        <fullName evidence="2">Uncharacterized protein</fullName>
    </submittedName>
</protein>
<gene>
    <name evidence="2" type="ORF">M404DRAFT_1002062</name>
</gene>
<feature type="compositionally biased region" description="Basic and acidic residues" evidence="1">
    <location>
        <begin position="36"/>
        <end position="45"/>
    </location>
</feature>
<reference evidence="2 3" key="1">
    <citation type="submission" date="2014-04" db="EMBL/GenBank/DDBJ databases">
        <authorList>
            <consortium name="DOE Joint Genome Institute"/>
            <person name="Kuo A."/>
            <person name="Kohler A."/>
            <person name="Costa M.D."/>
            <person name="Nagy L.G."/>
            <person name="Floudas D."/>
            <person name="Copeland A."/>
            <person name="Barry K.W."/>
            <person name="Cichocki N."/>
            <person name="Veneault-Fourrey C."/>
            <person name="LaButti K."/>
            <person name="Lindquist E.A."/>
            <person name="Lipzen A."/>
            <person name="Lundell T."/>
            <person name="Morin E."/>
            <person name="Murat C."/>
            <person name="Sun H."/>
            <person name="Tunlid A."/>
            <person name="Henrissat B."/>
            <person name="Grigoriev I.V."/>
            <person name="Hibbett D.S."/>
            <person name="Martin F."/>
            <person name="Nordberg H.P."/>
            <person name="Cantor M.N."/>
            <person name="Hua S.X."/>
        </authorList>
    </citation>
    <scope>NUCLEOTIDE SEQUENCE [LARGE SCALE GENOMIC DNA]</scope>
    <source>
        <strain evidence="2 3">Marx 270</strain>
    </source>
</reference>
<feature type="region of interest" description="Disordered" evidence="1">
    <location>
        <begin position="20"/>
        <end position="70"/>
    </location>
</feature>
<reference evidence="3" key="2">
    <citation type="submission" date="2015-01" db="EMBL/GenBank/DDBJ databases">
        <title>Evolutionary Origins and Diversification of the Mycorrhizal Mutualists.</title>
        <authorList>
            <consortium name="DOE Joint Genome Institute"/>
            <consortium name="Mycorrhizal Genomics Consortium"/>
            <person name="Kohler A."/>
            <person name="Kuo A."/>
            <person name="Nagy L.G."/>
            <person name="Floudas D."/>
            <person name="Copeland A."/>
            <person name="Barry K.W."/>
            <person name="Cichocki N."/>
            <person name="Veneault-Fourrey C."/>
            <person name="LaButti K."/>
            <person name="Lindquist E.A."/>
            <person name="Lipzen A."/>
            <person name="Lundell T."/>
            <person name="Morin E."/>
            <person name="Murat C."/>
            <person name="Riley R."/>
            <person name="Ohm R."/>
            <person name="Sun H."/>
            <person name="Tunlid A."/>
            <person name="Henrissat B."/>
            <person name="Grigoriev I.V."/>
            <person name="Hibbett D.S."/>
            <person name="Martin F."/>
        </authorList>
    </citation>
    <scope>NUCLEOTIDE SEQUENCE [LARGE SCALE GENOMIC DNA]</scope>
    <source>
        <strain evidence="3">Marx 270</strain>
    </source>
</reference>
<organism evidence="2 3">
    <name type="scientific">Pisolithus tinctorius Marx 270</name>
    <dbReference type="NCBI Taxonomy" id="870435"/>
    <lineage>
        <taxon>Eukaryota</taxon>
        <taxon>Fungi</taxon>
        <taxon>Dikarya</taxon>
        <taxon>Basidiomycota</taxon>
        <taxon>Agaricomycotina</taxon>
        <taxon>Agaricomycetes</taxon>
        <taxon>Agaricomycetidae</taxon>
        <taxon>Boletales</taxon>
        <taxon>Sclerodermatineae</taxon>
        <taxon>Pisolithaceae</taxon>
        <taxon>Pisolithus</taxon>
    </lineage>
</organism>
<sequence length="70" mass="7583">MPYAVQTHIRWTVGQRDLAKTASRSGRKYVQTVDHGSGDEDSYGRDEDEDGTASISGTEGTDFGSLTSVE</sequence>
<dbReference type="InParanoid" id="A0A0C3NPR4"/>
<dbReference type="OrthoDB" id="3318at2759"/>
<evidence type="ECO:0000313" key="2">
    <source>
        <dbReference type="EMBL" id="KIO02835.1"/>
    </source>
</evidence>
<evidence type="ECO:0000313" key="3">
    <source>
        <dbReference type="Proteomes" id="UP000054217"/>
    </source>
</evidence>
<keyword evidence="3" id="KW-1185">Reference proteome</keyword>
<name>A0A0C3NPR4_PISTI</name>
<accession>A0A0C3NPR4</accession>
<dbReference type="HOGENOM" id="CLU_2758824_0_0_1"/>
<dbReference type="Proteomes" id="UP000054217">
    <property type="component" value="Unassembled WGS sequence"/>
</dbReference>
<proteinExistence type="predicted"/>